<sequence>MKKKEQIEKKTHLALEGSVNDEKSKYFFFDTRPDTEEKLAVVFGGYEQCAPDFEIQRRTYPYYVLELPIRGECFFEIGSQNYNLKKGTIGAFAPGTPHHYRCNQDYPMEHIFIAFTGTYASELFETAGFGKGKVVKVTNFSRIDFLTEVILEKGLEEMELSPRLCSLYLEAIILEQALSFSPSEKKQTLALEKYRKCKKYIDSSFSEILSPVDVAVACSVNIRYMSRLFRRYSNTTPQQYIMRLKLNKAASILLKSNLTVREVGYEVGFEDPYHFSRNFKKFYGISPLHFRNTHIGDL</sequence>
<dbReference type="InterPro" id="IPR018060">
    <property type="entry name" value="HTH_AraC"/>
</dbReference>
<dbReference type="Gene3D" id="2.60.120.280">
    <property type="entry name" value="Regulatory protein AraC"/>
    <property type="match status" value="1"/>
</dbReference>
<dbReference type="GO" id="GO:0003700">
    <property type="term" value="F:DNA-binding transcription factor activity"/>
    <property type="evidence" value="ECO:0007669"/>
    <property type="project" value="InterPro"/>
</dbReference>
<dbReference type="Proteomes" id="UP000193334">
    <property type="component" value="Chromosome"/>
</dbReference>
<organism evidence="5 6">
    <name type="scientific">Sedimentisphaera salicampi</name>
    <dbReference type="NCBI Taxonomy" id="1941349"/>
    <lineage>
        <taxon>Bacteria</taxon>
        <taxon>Pseudomonadati</taxon>
        <taxon>Planctomycetota</taxon>
        <taxon>Phycisphaerae</taxon>
        <taxon>Sedimentisphaerales</taxon>
        <taxon>Sedimentisphaeraceae</taxon>
        <taxon>Sedimentisphaera</taxon>
    </lineage>
</organism>
<dbReference type="EMBL" id="CP021023">
    <property type="protein sequence ID" value="ARN56695.1"/>
    <property type="molecule type" value="Genomic_DNA"/>
</dbReference>
<dbReference type="PROSITE" id="PS01124">
    <property type="entry name" value="HTH_ARAC_FAMILY_2"/>
    <property type="match status" value="1"/>
</dbReference>
<dbReference type="InterPro" id="IPR020449">
    <property type="entry name" value="Tscrpt_reg_AraC-type_HTH"/>
</dbReference>
<dbReference type="Pfam" id="PF02311">
    <property type="entry name" value="AraC_binding"/>
    <property type="match status" value="1"/>
</dbReference>
<dbReference type="AlphaFoldDB" id="A0A1W6LLQ5"/>
<evidence type="ECO:0000256" key="1">
    <source>
        <dbReference type="ARBA" id="ARBA00023015"/>
    </source>
</evidence>
<dbReference type="Gene3D" id="1.10.10.60">
    <property type="entry name" value="Homeodomain-like"/>
    <property type="match status" value="1"/>
</dbReference>
<dbReference type="PRINTS" id="PR00032">
    <property type="entry name" value="HTHARAC"/>
</dbReference>
<gene>
    <name evidence="5" type="primary">btr</name>
    <name evidence="5" type="ORF">STSP1_01084</name>
</gene>
<dbReference type="STRING" id="1941349.STSP1_01084"/>
<dbReference type="PANTHER" id="PTHR43280">
    <property type="entry name" value="ARAC-FAMILY TRANSCRIPTIONAL REGULATOR"/>
    <property type="match status" value="1"/>
</dbReference>
<accession>A0A1W6LLQ5</accession>
<dbReference type="PANTHER" id="PTHR43280:SF31">
    <property type="entry name" value="TRANSCRIPTIONAL REGULATORY PROTEIN"/>
    <property type="match status" value="1"/>
</dbReference>
<dbReference type="InterPro" id="IPR009057">
    <property type="entry name" value="Homeodomain-like_sf"/>
</dbReference>
<dbReference type="Pfam" id="PF12833">
    <property type="entry name" value="HTH_18"/>
    <property type="match status" value="1"/>
</dbReference>
<dbReference type="PROSITE" id="PS00041">
    <property type="entry name" value="HTH_ARAC_FAMILY_1"/>
    <property type="match status" value="1"/>
</dbReference>
<dbReference type="RefSeq" id="WP_085755384.1">
    <property type="nucleotide sequence ID" value="NZ_CP021023.1"/>
</dbReference>
<dbReference type="InterPro" id="IPR003313">
    <property type="entry name" value="AraC-bd"/>
</dbReference>
<dbReference type="InterPro" id="IPR037923">
    <property type="entry name" value="HTH-like"/>
</dbReference>
<keyword evidence="6" id="KW-1185">Reference proteome</keyword>
<dbReference type="KEGG" id="pbp:STSP1_01084"/>
<keyword evidence="2" id="KW-0238">DNA-binding</keyword>
<dbReference type="InterPro" id="IPR018062">
    <property type="entry name" value="HTH_AraC-typ_CS"/>
</dbReference>
<evidence type="ECO:0000313" key="6">
    <source>
        <dbReference type="Proteomes" id="UP000193334"/>
    </source>
</evidence>
<proteinExistence type="predicted"/>
<dbReference type="SUPFAM" id="SSF46689">
    <property type="entry name" value="Homeodomain-like"/>
    <property type="match status" value="2"/>
</dbReference>
<evidence type="ECO:0000313" key="5">
    <source>
        <dbReference type="EMBL" id="ARN56695.1"/>
    </source>
</evidence>
<dbReference type="SUPFAM" id="SSF51215">
    <property type="entry name" value="Regulatory protein AraC"/>
    <property type="match status" value="1"/>
</dbReference>
<reference evidence="6" key="1">
    <citation type="submission" date="2017-04" db="EMBL/GenBank/DDBJ databases">
        <title>Comparative genomics and description of representatives of a novel lineage of planctomycetes thriving in anoxic sediments.</title>
        <authorList>
            <person name="Spring S."/>
            <person name="Bunk B."/>
            <person name="Sproer C."/>
        </authorList>
    </citation>
    <scope>NUCLEOTIDE SEQUENCE [LARGE SCALE GENOMIC DNA]</scope>
    <source>
        <strain evidence="6">ST-PulAB-D4</strain>
    </source>
</reference>
<keyword evidence="1" id="KW-0805">Transcription regulation</keyword>
<protein>
    <submittedName>
        <fullName evidence="5">Bacillibactin transport regulator</fullName>
    </submittedName>
</protein>
<dbReference type="SMART" id="SM00342">
    <property type="entry name" value="HTH_ARAC"/>
    <property type="match status" value="1"/>
</dbReference>
<name>A0A1W6LLQ5_9BACT</name>
<evidence type="ECO:0000259" key="4">
    <source>
        <dbReference type="PROSITE" id="PS01124"/>
    </source>
</evidence>
<evidence type="ECO:0000256" key="2">
    <source>
        <dbReference type="ARBA" id="ARBA00023125"/>
    </source>
</evidence>
<evidence type="ECO:0000256" key="3">
    <source>
        <dbReference type="ARBA" id="ARBA00023163"/>
    </source>
</evidence>
<keyword evidence="3" id="KW-0804">Transcription</keyword>
<feature type="domain" description="HTH araC/xylS-type" evidence="4">
    <location>
        <begin position="195"/>
        <end position="293"/>
    </location>
</feature>
<dbReference type="GO" id="GO:0043565">
    <property type="term" value="F:sequence-specific DNA binding"/>
    <property type="evidence" value="ECO:0007669"/>
    <property type="project" value="InterPro"/>
</dbReference>